<comment type="similarity">
    <text evidence="1">Belongs to the UPF0311 family.</text>
</comment>
<dbReference type="PANTHER" id="PTHR37315:SF1">
    <property type="entry name" value="UPF0311 PROTEIN BLR7842"/>
    <property type="match status" value="1"/>
</dbReference>
<evidence type="ECO:0000256" key="1">
    <source>
        <dbReference type="HAMAP-Rule" id="MF_00775"/>
    </source>
</evidence>
<accession>A0ABW2UHQ1</accession>
<sequence>MTLTHDDIAAPGLRHLCDLEATLGPMMVPGDVQAGQRRMVPITGGRVTGRLRGHVLNLGADWQTILPDRAELDTRYAIETEDGAVIDVRNFGIRHGPADVLDRVAAGEVVDPALYYMRTHPRLMTGDPRYEWLNRTILLGTGARLADRVLIRFYEVT</sequence>
<name>A0ABW2UHQ1_9RHOB</name>
<proteinExistence type="inferred from homology"/>
<dbReference type="RefSeq" id="WP_377400506.1">
    <property type="nucleotide sequence ID" value="NZ_JBHTFQ010000002.1"/>
</dbReference>
<evidence type="ECO:0000313" key="3">
    <source>
        <dbReference type="Proteomes" id="UP001596516"/>
    </source>
</evidence>
<organism evidence="2 3">
    <name type="scientific">Plastorhodobacter daqingensis</name>
    <dbReference type="NCBI Taxonomy" id="1387281"/>
    <lineage>
        <taxon>Bacteria</taxon>
        <taxon>Pseudomonadati</taxon>
        <taxon>Pseudomonadota</taxon>
        <taxon>Alphaproteobacteria</taxon>
        <taxon>Rhodobacterales</taxon>
        <taxon>Paracoccaceae</taxon>
        <taxon>Plastorhodobacter</taxon>
    </lineage>
</organism>
<dbReference type="HAMAP" id="MF_00775">
    <property type="entry name" value="UPF0311"/>
    <property type="match status" value="1"/>
</dbReference>
<comment type="caution">
    <text evidence="2">The sequence shown here is derived from an EMBL/GenBank/DDBJ whole genome shotgun (WGS) entry which is preliminary data.</text>
</comment>
<evidence type="ECO:0000313" key="2">
    <source>
        <dbReference type="EMBL" id="MFC7703708.1"/>
    </source>
</evidence>
<dbReference type="Gene3D" id="2.40.160.20">
    <property type="match status" value="1"/>
</dbReference>
<gene>
    <name evidence="2" type="ORF">ACFQXB_05825</name>
</gene>
<dbReference type="EMBL" id="JBHTFQ010000002">
    <property type="protein sequence ID" value="MFC7703708.1"/>
    <property type="molecule type" value="Genomic_DNA"/>
</dbReference>
<keyword evidence="3" id="KW-1185">Reference proteome</keyword>
<dbReference type="PANTHER" id="PTHR37315">
    <property type="entry name" value="UPF0311 PROTEIN BLR7842"/>
    <property type="match status" value="1"/>
</dbReference>
<dbReference type="Proteomes" id="UP001596516">
    <property type="component" value="Unassembled WGS sequence"/>
</dbReference>
<dbReference type="Pfam" id="PF11578">
    <property type="entry name" value="DUF3237"/>
    <property type="match status" value="1"/>
</dbReference>
<protein>
    <recommendedName>
        <fullName evidence="1">UPF0311 protein ACFQXB_05825</fullName>
    </recommendedName>
</protein>
<reference evidence="3" key="1">
    <citation type="journal article" date="2019" name="Int. J. Syst. Evol. Microbiol.">
        <title>The Global Catalogue of Microorganisms (GCM) 10K type strain sequencing project: providing services to taxonomists for standard genome sequencing and annotation.</title>
        <authorList>
            <consortium name="The Broad Institute Genomics Platform"/>
            <consortium name="The Broad Institute Genome Sequencing Center for Infectious Disease"/>
            <person name="Wu L."/>
            <person name="Ma J."/>
        </authorList>
    </citation>
    <scope>NUCLEOTIDE SEQUENCE [LARGE SCALE GENOMIC DNA]</scope>
    <source>
        <strain evidence="3">CGMCC 1.12750</strain>
    </source>
</reference>
<dbReference type="InterPro" id="IPR020915">
    <property type="entry name" value="UPF0311"/>
</dbReference>